<protein>
    <recommendedName>
        <fullName evidence="1">DUF4145 domain-containing protein</fullName>
    </recommendedName>
</protein>
<sequence length="298" mass="33962">MDIELWKRISGFVDLNSYPELPCPHCNNTSLKLETESIQTRSTTEESLLLSSRKFRSEKETRRVKLEASQEMIRESGGFWLPLLGAIATVYSAHVDPINGDTYLFNSFLSCSQCKKSITASGVLLESSKGFGENAIREKQIKIDHFSPTIPIFPLSKNMPKEIGEELFDAFKHFHFDPPSSASKLRRAIEKFCVDMKVEGSNLNRMIQNLAKTRPEEASYLEPLKLVGNEGTHKSDVTELDLLYAFQMFQFVLELYDRNARFDELKGVYDKLALRFGKDKLQLEHKQAAPEALNNQVL</sequence>
<proteinExistence type="predicted"/>
<gene>
    <name evidence="2" type="ORF">B0W48_13005</name>
</gene>
<dbReference type="RefSeq" id="WP_077537330.1">
    <property type="nucleotide sequence ID" value="NZ_CP019628.1"/>
</dbReference>
<accession>A0A1Q2GZX7</accession>
<dbReference type="EMBL" id="CP019628">
    <property type="protein sequence ID" value="AQQ00645.1"/>
    <property type="molecule type" value="Genomic_DNA"/>
</dbReference>
<evidence type="ECO:0000313" key="3">
    <source>
        <dbReference type="Proteomes" id="UP000188243"/>
    </source>
</evidence>
<dbReference type="KEGG" id="paln:B0W48_13005"/>
<organism evidence="2 3">
    <name type="scientific">Pseudoalteromonas aliena</name>
    <dbReference type="NCBI Taxonomy" id="247523"/>
    <lineage>
        <taxon>Bacteria</taxon>
        <taxon>Pseudomonadati</taxon>
        <taxon>Pseudomonadota</taxon>
        <taxon>Gammaproteobacteria</taxon>
        <taxon>Alteromonadales</taxon>
        <taxon>Pseudoalteromonadaceae</taxon>
        <taxon>Pseudoalteromonas</taxon>
    </lineage>
</organism>
<dbReference type="AlphaFoldDB" id="A0A1Q2GZX7"/>
<dbReference type="Pfam" id="PF13643">
    <property type="entry name" value="DUF4145"/>
    <property type="match status" value="1"/>
</dbReference>
<reference evidence="2 3" key="1">
    <citation type="submission" date="2017-02" db="EMBL/GenBank/DDBJ databases">
        <title>Complete genome sequence of the cold-active Pseudoalteromonas aliena strain EH1 isolated from Arctic seawater.</title>
        <authorList>
            <person name="Kim E."/>
            <person name="Heo E."/>
            <person name="Kim H."/>
            <person name="Kim D."/>
        </authorList>
    </citation>
    <scope>NUCLEOTIDE SEQUENCE [LARGE SCALE GENOMIC DNA]</scope>
    <source>
        <strain evidence="2 3">EH1</strain>
    </source>
</reference>
<feature type="domain" description="DUF4145" evidence="1">
    <location>
        <begin position="170"/>
        <end position="249"/>
    </location>
</feature>
<dbReference type="STRING" id="247523.B0W48_13005"/>
<dbReference type="InterPro" id="IPR025285">
    <property type="entry name" value="DUF4145"/>
</dbReference>
<evidence type="ECO:0000313" key="2">
    <source>
        <dbReference type="EMBL" id="AQQ00645.1"/>
    </source>
</evidence>
<dbReference type="Proteomes" id="UP000188243">
    <property type="component" value="Chromosome"/>
</dbReference>
<name>A0A1Q2GZX7_9GAMM</name>
<evidence type="ECO:0000259" key="1">
    <source>
        <dbReference type="Pfam" id="PF13643"/>
    </source>
</evidence>